<dbReference type="PANTHER" id="PTHR11092">
    <property type="entry name" value="SUGAR NUCLEOTIDE EPIMERASE RELATED"/>
    <property type="match status" value="1"/>
</dbReference>
<dbReference type="EMBL" id="JARBDR010000917">
    <property type="protein sequence ID" value="KAJ8303618.1"/>
    <property type="molecule type" value="Genomic_DNA"/>
</dbReference>
<dbReference type="Pfam" id="PF08338">
    <property type="entry name" value="DUF1731"/>
    <property type="match status" value="1"/>
</dbReference>
<evidence type="ECO:0000259" key="2">
    <source>
        <dbReference type="Pfam" id="PF08338"/>
    </source>
</evidence>
<name>A0ABQ9EE92_TEGGR</name>
<dbReference type="Proteomes" id="UP001217089">
    <property type="component" value="Unassembled WGS sequence"/>
</dbReference>
<keyword evidence="4" id="KW-1185">Reference proteome</keyword>
<evidence type="ECO:0000313" key="4">
    <source>
        <dbReference type="Proteomes" id="UP001217089"/>
    </source>
</evidence>
<organism evidence="3 4">
    <name type="scientific">Tegillarca granosa</name>
    <name type="common">Malaysian cockle</name>
    <name type="synonym">Anadara granosa</name>
    <dbReference type="NCBI Taxonomy" id="220873"/>
    <lineage>
        <taxon>Eukaryota</taxon>
        <taxon>Metazoa</taxon>
        <taxon>Spiralia</taxon>
        <taxon>Lophotrochozoa</taxon>
        <taxon>Mollusca</taxon>
        <taxon>Bivalvia</taxon>
        <taxon>Autobranchia</taxon>
        <taxon>Pteriomorphia</taxon>
        <taxon>Arcoida</taxon>
        <taxon>Arcoidea</taxon>
        <taxon>Arcidae</taxon>
        <taxon>Tegillarca</taxon>
    </lineage>
</organism>
<evidence type="ECO:0000259" key="1">
    <source>
        <dbReference type="Pfam" id="PF01370"/>
    </source>
</evidence>
<comment type="caution">
    <text evidence="3">The sequence shown here is derived from an EMBL/GenBank/DDBJ whole genome shotgun (WGS) entry which is preliminary data.</text>
</comment>
<dbReference type="InterPro" id="IPR036291">
    <property type="entry name" value="NAD(P)-bd_dom_sf"/>
</dbReference>
<reference evidence="3 4" key="1">
    <citation type="submission" date="2022-12" db="EMBL/GenBank/DDBJ databases">
        <title>Chromosome-level genome of Tegillarca granosa.</title>
        <authorList>
            <person name="Kim J."/>
        </authorList>
    </citation>
    <scope>NUCLEOTIDE SEQUENCE [LARGE SCALE GENOMIC DNA]</scope>
    <source>
        <strain evidence="3">Teg-2019</strain>
        <tissue evidence="3">Adductor muscle</tissue>
    </source>
</reference>
<dbReference type="InterPro" id="IPR001509">
    <property type="entry name" value="Epimerase_deHydtase"/>
</dbReference>
<feature type="domain" description="NAD-dependent epimerase/dehydratase" evidence="1">
    <location>
        <begin position="3"/>
        <end position="211"/>
    </location>
</feature>
<accession>A0ABQ9EE92</accession>
<evidence type="ECO:0000313" key="3">
    <source>
        <dbReference type="EMBL" id="KAJ8303618.1"/>
    </source>
</evidence>
<dbReference type="InterPro" id="IPR010099">
    <property type="entry name" value="SDR39U1"/>
</dbReference>
<protein>
    <recommendedName>
        <fullName evidence="5">Epimerase family protein SDR39U1</fullName>
    </recommendedName>
</protein>
<dbReference type="Gene3D" id="3.40.50.720">
    <property type="entry name" value="NAD(P)-binding Rossmann-like Domain"/>
    <property type="match status" value="1"/>
</dbReference>
<dbReference type="InterPro" id="IPR013549">
    <property type="entry name" value="DUF1731"/>
</dbReference>
<dbReference type="Pfam" id="PF01370">
    <property type="entry name" value="Epimerase"/>
    <property type="match status" value="1"/>
</dbReference>
<feature type="domain" description="DUF1731" evidence="2">
    <location>
        <begin position="247"/>
        <end position="294"/>
    </location>
</feature>
<dbReference type="SUPFAM" id="SSF51735">
    <property type="entry name" value="NAD(P)-binding Rossmann-fold domains"/>
    <property type="match status" value="1"/>
</dbReference>
<sequence length="302" mass="33689">MKVLLGGGTGFVGKHLRKLLVDNGYKVTVVSRQPGPDRLTWKDISRDGIPEDVTAVVNVAGENILNPLKRWNESFKQAVRSSRIDTTKLLADAIVNATNKPNVFATISGVAIYMPIHKYGYREVDTSPPYDFLSDLTHDWEIAAKLPESVKTRQVVVRSGVVLGRDGGMIRQIYYPFFFNVGGTITLSGAQWFPWIHVDDITGIFLHAIKNDNVTGVLNGVAPDAITNYEFTKAFAKEMWRLSHLPIPGFVMKGLYGSERAKIILQGQRVIPERTVKSGYEYKYPDIISACQNLAPFFEPKS</sequence>
<dbReference type="PANTHER" id="PTHR11092:SF0">
    <property type="entry name" value="EPIMERASE FAMILY PROTEIN SDR39U1"/>
    <property type="match status" value="1"/>
</dbReference>
<dbReference type="NCBIfam" id="TIGR01777">
    <property type="entry name" value="yfcH"/>
    <property type="match status" value="1"/>
</dbReference>
<proteinExistence type="predicted"/>
<gene>
    <name evidence="3" type="ORF">KUTeg_020014</name>
</gene>
<evidence type="ECO:0008006" key="5">
    <source>
        <dbReference type="Google" id="ProtNLM"/>
    </source>
</evidence>